<accession>X1AHM2</accession>
<keyword evidence="1" id="KW-0472">Membrane</keyword>
<sequence length="148" mass="16844">MVDETYLGFVQKYNMLIGVLLCSLLPSILFLISPFGFIFPADIFLVVGCALGLFITFKNRKESQSHITTGIVVGFIGSFLALLLLGFFEWLFFYIPAYGLEFILLLQLTLILNAYYGFFYIPVGIVIGYLFGNYYRKKEKVRKGAPLF</sequence>
<proteinExistence type="predicted"/>
<keyword evidence="1" id="KW-1133">Transmembrane helix</keyword>
<feature type="transmembrane region" description="Helical" evidence="1">
    <location>
        <begin position="12"/>
        <end position="32"/>
    </location>
</feature>
<comment type="caution">
    <text evidence="2">The sequence shown here is derived from an EMBL/GenBank/DDBJ whole genome shotgun (WGS) entry which is preliminary data.</text>
</comment>
<evidence type="ECO:0000256" key="1">
    <source>
        <dbReference type="SAM" id="Phobius"/>
    </source>
</evidence>
<protein>
    <submittedName>
        <fullName evidence="2">Uncharacterized protein</fullName>
    </submittedName>
</protein>
<gene>
    <name evidence="2" type="ORF">S01H4_15934</name>
</gene>
<name>X1AHM2_9ZZZZ</name>
<dbReference type="EMBL" id="BART01006981">
    <property type="protein sequence ID" value="GAG72203.1"/>
    <property type="molecule type" value="Genomic_DNA"/>
</dbReference>
<feature type="transmembrane region" description="Helical" evidence="1">
    <location>
        <begin position="69"/>
        <end position="95"/>
    </location>
</feature>
<organism evidence="2">
    <name type="scientific">marine sediment metagenome</name>
    <dbReference type="NCBI Taxonomy" id="412755"/>
    <lineage>
        <taxon>unclassified sequences</taxon>
        <taxon>metagenomes</taxon>
        <taxon>ecological metagenomes</taxon>
    </lineage>
</organism>
<dbReference type="AlphaFoldDB" id="X1AHM2"/>
<evidence type="ECO:0000313" key="2">
    <source>
        <dbReference type="EMBL" id="GAG72203.1"/>
    </source>
</evidence>
<feature type="transmembrane region" description="Helical" evidence="1">
    <location>
        <begin position="115"/>
        <end position="135"/>
    </location>
</feature>
<reference evidence="2" key="1">
    <citation type="journal article" date="2014" name="Front. Microbiol.">
        <title>High frequency of phylogenetically diverse reductive dehalogenase-homologous genes in deep subseafloor sedimentary metagenomes.</title>
        <authorList>
            <person name="Kawai M."/>
            <person name="Futagami T."/>
            <person name="Toyoda A."/>
            <person name="Takaki Y."/>
            <person name="Nishi S."/>
            <person name="Hori S."/>
            <person name="Arai W."/>
            <person name="Tsubouchi T."/>
            <person name="Morono Y."/>
            <person name="Uchiyama I."/>
            <person name="Ito T."/>
            <person name="Fujiyama A."/>
            <person name="Inagaki F."/>
            <person name="Takami H."/>
        </authorList>
    </citation>
    <scope>NUCLEOTIDE SEQUENCE</scope>
    <source>
        <strain evidence="2">Expedition CK06-06</strain>
    </source>
</reference>
<feature type="transmembrane region" description="Helical" evidence="1">
    <location>
        <begin position="38"/>
        <end position="57"/>
    </location>
</feature>
<keyword evidence="1" id="KW-0812">Transmembrane</keyword>